<dbReference type="EMBL" id="JAKKSL010000004">
    <property type="protein sequence ID" value="MCI2285273.1"/>
    <property type="molecule type" value="Genomic_DNA"/>
</dbReference>
<dbReference type="Proteomes" id="UP001139646">
    <property type="component" value="Unassembled WGS sequence"/>
</dbReference>
<gene>
    <name evidence="1" type="ORF">L3081_20180</name>
</gene>
<name>A0ABS9X4V3_9GAMM</name>
<sequence>MQLEQYLPSDQYAGTLIGRAWIPNNLAKSTANVSGPSPIWLNDSNVYDLSSLAPTCSDILNKGITKQALLAGNFPVIGSVETLIANSINYPCNTDYLHLLAPFDLQAIKACGVTFVCSMIERVIEEKLTETQMSPKIYVLKLMRP</sequence>
<evidence type="ECO:0000313" key="1">
    <source>
        <dbReference type="EMBL" id="MCI2285273.1"/>
    </source>
</evidence>
<reference evidence="1" key="1">
    <citation type="submission" date="2022-01" db="EMBL/GenBank/DDBJ databases">
        <title>Colwellia maritima, isolated from seawater.</title>
        <authorList>
            <person name="Kristyanto S."/>
            <person name="Jung J."/>
            <person name="Jeon C.O."/>
        </authorList>
    </citation>
    <scope>NUCLEOTIDE SEQUENCE</scope>
    <source>
        <strain evidence="1">MSW7</strain>
    </source>
</reference>
<evidence type="ECO:0000313" key="2">
    <source>
        <dbReference type="Proteomes" id="UP001139646"/>
    </source>
</evidence>
<accession>A0ABS9X4V3</accession>
<keyword evidence="2" id="KW-1185">Reference proteome</keyword>
<organism evidence="1 2">
    <name type="scientific">Colwellia maritima</name>
    <dbReference type="NCBI Taxonomy" id="2912588"/>
    <lineage>
        <taxon>Bacteria</taxon>
        <taxon>Pseudomonadati</taxon>
        <taxon>Pseudomonadota</taxon>
        <taxon>Gammaproteobacteria</taxon>
        <taxon>Alteromonadales</taxon>
        <taxon>Colwelliaceae</taxon>
        <taxon>Colwellia</taxon>
    </lineage>
</organism>
<proteinExistence type="predicted"/>
<comment type="caution">
    <text evidence="1">The sequence shown here is derived from an EMBL/GenBank/DDBJ whole genome shotgun (WGS) entry which is preliminary data.</text>
</comment>
<dbReference type="RefSeq" id="WP_242288082.1">
    <property type="nucleotide sequence ID" value="NZ_JAKKSL010000004.1"/>
</dbReference>
<protein>
    <submittedName>
        <fullName evidence="1">Uncharacterized protein</fullName>
    </submittedName>
</protein>